<dbReference type="GO" id="GO:0004458">
    <property type="term" value="F:D-lactate dehydrogenase (cytochrome) activity"/>
    <property type="evidence" value="ECO:0007669"/>
    <property type="project" value="UniProtKB-EC"/>
</dbReference>
<keyword evidence="4" id="KW-0274">FAD</keyword>
<dbReference type="InterPro" id="IPR016164">
    <property type="entry name" value="FAD-linked_Oxase-like_C"/>
</dbReference>
<feature type="compositionally biased region" description="Low complexity" evidence="8">
    <location>
        <begin position="436"/>
        <end position="465"/>
    </location>
</feature>
<dbReference type="AlphaFoldDB" id="A0A0K1PLP5"/>
<evidence type="ECO:0000313" key="10">
    <source>
        <dbReference type="EMBL" id="AKU94442.1"/>
    </source>
</evidence>
<proteinExistence type="inferred from homology"/>
<dbReference type="EMBL" id="CP012333">
    <property type="protein sequence ID" value="AKU94442.1"/>
    <property type="molecule type" value="Genomic_DNA"/>
</dbReference>
<reference evidence="10 11" key="1">
    <citation type="submission" date="2015-08" db="EMBL/GenBank/DDBJ databases">
        <authorList>
            <person name="Babu N.S."/>
            <person name="Beckwith C.J."/>
            <person name="Beseler K.G."/>
            <person name="Brison A."/>
            <person name="Carone J.V."/>
            <person name="Caskin T.P."/>
            <person name="Diamond M."/>
            <person name="Durham M.E."/>
            <person name="Foxe J.M."/>
            <person name="Go M."/>
            <person name="Henderson B.A."/>
            <person name="Jones I.B."/>
            <person name="McGettigan J.A."/>
            <person name="Micheletti S.J."/>
            <person name="Nasrallah M.E."/>
            <person name="Ortiz D."/>
            <person name="Piller C.R."/>
            <person name="Privatt S.R."/>
            <person name="Schneider S.L."/>
            <person name="Sharp S."/>
            <person name="Smith T.C."/>
            <person name="Stanton J.D."/>
            <person name="Ullery H.E."/>
            <person name="Wilson R.J."/>
            <person name="Serrano M.G."/>
            <person name="Buck G."/>
            <person name="Lee V."/>
            <person name="Wang Y."/>
            <person name="Carvalho R."/>
            <person name="Voegtly L."/>
            <person name="Shi R."/>
            <person name="Duckworth R."/>
            <person name="Johnson A."/>
            <person name="Loviza R."/>
            <person name="Walstead R."/>
            <person name="Shah Z."/>
            <person name="Kiflezghi M."/>
            <person name="Wade K."/>
            <person name="Ball S.L."/>
            <person name="Bradley K.W."/>
            <person name="Asai D.J."/>
            <person name="Bowman C.A."/>
            <person name="Russell D.A."/>
            <person name="Pope W.H."/>
            <person name="Jacobs-Sera D."/>
            <person name="Hendrix R.W."/>
            <person name="Hatfull G.F."/>
        </authorList>
    </citation>
    <scope>NUCLEOTIDE SEQUENCE [LARGE SCALE GENOMIC DNA]</scope>
    <source>
        <strain evidence="10 11">DSM 27648</strain>
    </source>
</reference>
<evidence type="ECO:0000259" key="9">
    <source>
        <dbReference type="PROSITE" id="PS51387"/>
    </source>
</evidence>
<feature type="region of interest" description="Disordered" evidence="8">
    <location>
        <begin position="1"/>
        <end position="29"/>
    </location>
</feature>
<dbReference type="PATRIC" id="fig|1391654.3.peg.1124"/>
<dbReference type="GO" id="GO:0008720">
    <property type="term" value="F:D-lactate dehydrogenase (NAD+) activity"/>
    <property type="evidence" value="ECO:0007669"/>
    <property type="project" value="TreeGrafter"/>
</dbReference>
<feature type="domain" description="FAD-binding PCMH-type" evidence="9">
    <location>
        <begin position="62"/>
        <end position="290"/>
    </location>
</feature>
<name>A0A0K1PLP5_9BACT</name>
<dbReference type="InterPro" id="IPR036318">
    <property type="entry name" value="FAD-bd_PCMH-like_sf"/>
</dbReference>
<dbReference type="InterPro" id="IPR016167">
    <property type="entry name" value="FAD-bd_PCMH_sub1"/>
</dbReference>
<dbReference type="Gene3D" id="3.30.43.10">
    <property type="entry name" value="Uridine Diphospho-n-acetylenolpyruvylglucosamine Reductase, domain 2"/>
    <property type="match status" value="1"/>
</dbReference>
<dbReference type="PANTHER" id="PTHR11748:SF111">
    <property type="entry name" value="D-LACTATE DEHYDROGENASE, MITOCHONDRIAL-RELATED"/>
    <property type="match status" value="1"/>
</dbReference>
<dbReference type="PROSITE" id="PS51387">
    <property type="entry name" value="FAD_PCMH"/>
    <property type="match status" value="1"/>
</dbReference>
<evidence type="ECO:0000313" key="11">
    <source>
        <dbReference type="Proteomes" id="UP000064967"/>
    </source>
</evidence>
<dbReference type="KEGG" id="llu:AKJ09_01106"/>
<dbReference type="Gene3D" id="3.30.465.10">
    <property type="match status" value="1"/>
</dbReference>
<dbReference type="InterPro" id="IPR004113">
    <property type="entry name" value="FAD-bd_oxidored_4_C"/>
</dbReference>
<comment type="cofactor">
    <cofactor evidence="1">
        <name>FAD</name>
        <dbReference type="ChEBI" id="CHEBI:57692"/>
    </cofactor>
</comment>
<dbReference type="Pfam" id="PF02913">
    <property type="entry name" value="FAD-oxidase_C"/>
    <property type="match status" value="1"/>
</dbReference>
<dbReference type="SUPFAM" id="SSF55103">
    <property type="entry name" value="FAD-linked oxidases, C-terminal domain"/>
    <property type="match status" value="1"/>
</dbReference>
<dbReference type="GO" id="GO:0071949">
    <property type="term" value="F:FAD binding"/>
    <property type="evidence" value="ECO:0007669"/>
    <property type="project" value="InterPro"/>
</dbReference>
<feature type="region of interest" description="Disordered" evidence="8">
    <location>
        <begin position="406"/>
        <end position="492"/>
    </location>
</feature>
<keyword evidence="5" id="KW-0809">Transit peptide</keyword>
<organism evidence="10 11">
    <name type="scientific">Labilithrix luteola</name>
    <dbReference type="NCBI Taxonomy" id="1391654"/>
    <lineage>
        <taxon>Bacteria</taxon>
        <taxon>Pseudomonadati</taxon>
        <taxon>Myxococcota</taxon>
        <taxon>Polyangia</taxon>
        <taxon>Polyangiales</taxon>
        <taxon>Labilitrichaceae</taxon>
        <taxon>Labilithrix</taxon>
    </lineage>
</organism>
<keyword evidence="6" id="KW-0560">Oxidoreductase</keyword>
<dbReference type="InterPro" id="IPR006094">
    <property type="entry name" value="Oxid_FAD_bind_N"/>
</dbReference>
<evidence type="ECO:0000256" key="3">
    <source>
        <dbReference type="ARBA" id="ARBA00022630"/>
    </source>
</evidence>
<evidence type="ECO:0000256" key="6">
    <source>
        <dbReference type="ARBA" id="ARBA00023002"/>
    </source>
</evidence>
<dbReference type="Proteomes" id="UP000064967">
    <property type="component" value="Chromosome"/>
</dbReference>
<evidence type="ECO:0000256" key="4">
    <source>
        <dbReference type="ARBA" id="ARBA00022827"/>
    </source>
</evidence>
<accession>A0A0K1PLP5</accession>
<evidence type="ECO:0000256" key="8">
    <source>
        <dbReference type="SAM" id="MobiDB-lite"/>
    </source>
</evidence>
<dbReference type="STRING" id="1391654.AKJ09_01106"/>
<comment type="similarity">
    <text evidence="2">Belongs to the FAD-binding oxidoreductase/transferase type 4 family.</text>
</comment>
<dbReference type="InterPro" id="IPR016169">
    <property type="entry name" value="FAD-bd_PCMH_sub2"/>
</dbReference>
<sequence length="492" mass="52539">MSADGSANGQHALVELRRKPKPSRERASRDALLEALERASSPSRVLARPIDVVAYASDASFYRLVPRAVVQLASEEEVPALFRIAREHRIPLTFRAGGTSLSGQAVTDGILVDTSKYPSRIDVEEGGRHVRVGPSAIGGRVNATLASFGRRIGPDPASIDACMMGGILANNASGMCCGVEHNAYHTLASMRLVLPSGVVLDTSRPDADAKLEHDAPHVHEKLLALRARILADPELEARIRAKYRIKNTTGYSLNALVDHDTPAQILAHLMIGSEGTLGYVAEAVLRTIPELPFKRTGLLFFANAADAFASVPALARAGARAVEFMDDACLRTVPPSLLTNTKWLGSGAAALLVEYGYETESELRAESPLVDAVVVAQPTTEPASFTTDPSSARAFGRFARASSLRSAQRSVRAKRSSSKTSPSLRHDRPMPSRGFACSSPSTATTTRSCSATRKTATATSCSSSRSRPRPRSPATSASWALSPTWSSRTTAR</sequence>
<evidence type="ECO:0000256" key="2">
    <source>
        <dbReference type="ARBA" id="ARBA00008000"/>
    </source>
</evidence>
<dbReference type="InterPro" id="IPR016166">
    <property type="entry name" value="FAD-bd_PCMH"/>
</dbReference>
<dbReference type="EC" id="1.1.2.4" evidence="7"/>
<keyword evidence="3" id="KW-0285">Flavoprotein</keyword>
<dbReference type="GO" id="GO:1903457">
    <property type="term" value="P:lactate catabolic process"/>
    <property type="evidence" value="ECO:0007669"/>
    <property type="project" value="TreeGrafter"/>
</dbReference>
<evidence type="ECO:0000256" key="5">
    <source>
        <dbReference type="ARBA" id="ARBA00022946"/>
    </source>
</evidence>
<gene>
    <name evidence="10" type="ORF">AKJ09_01106</name>
</gene>
<feature type="compositionally biased region" description="Basic and acidic residues" evidence="8">
    <location>
        <begin position="14"/>
        <end position="29"/>
    </location>
</feature>
<dbReference type="Pfam" id="PF01565">
    <property type="entry name" value="FAD_binding_4"/>
    <property type="match status" value="1"/>
</dbReference>
<protein>
    <recommendedName>
        <fullName evidence="7">D-lactate dehydrogenase (cytochrome)</fullName>
        <ecNumber evidence="7">1.1.2.4</ecNumber>
    </recommendedName>
</protein>
<evidence type="ECO:0000256" key="7">
    <source>
        <dbReference type="ARBA" id="ARBA00038897"/>
    </source>
</evidence>
<dbReference type="SUPFAM" id="SSF56176">
    <property type="entry name" value="FAD-binding/transporter-associated domain-like"/>
    <property type="match status" value="1"/>
</dbReference>
<dbReference type="PANTHER" id="PTHR11748">
    <property type="entry name" value="D-LACTATE DEHYDROGENASE"/>
    <property type="match status" value="1"/>
</dbReference>
<dbReference type="OrthoDB" id="9811557at2"/>
<evidence type="ECO:0000256" key="1">
    <source>
        <dbReference type="ARBA" id="ARBA00001974"/>
    </source>
</evidence>
<keyword evidence="11" id="KW-1185">Reference proteome</keyword>
<feature type="compositionally biased region" description="Polar residues" evidence="8">
    <location>
        <begin position="479"/>
        <end position="492"/>
    </location>
</feature>